<dbReference type="AlphaFoldDB" id="G9Y4A9"/>
<dbReference type="Proteomes" id="UP000005959">
    <property type="component" value="Unassembled WGS sequence"/>
</dbReference>
<dbReference type="PATRIC" id="fig|1002364.3.peg.1263"/>
<dbReference type="InterPro" id="IPR024487">
    <property type="entry name" value="CBP_BcsR"/>
</dbReference>
<dbReference type="EMBL" id="AGCI01000027">
    <property type="protein sequence ID" value="EHM44713.1"/>
    <property type="molecule type" value="Genomic_DNA"/>
</dbReference>
<keyword evidence="1" id="KW-0812">Transmembrane</keyword>
<accession>G9Y4A9</accession>
<evidence type="ECO:0008006" key="4">
    <source>
        <dbReference type="Google" id="ProtNLM"/>
    </source>
</evidence>
<feature type="transmembrane region" description="Helical" evidence="1">
    <location>
        <begin position="6"/>
        <end position="26"/>
    </location>
</feature>
<evidence type="ECO:0000256" key="1">
    <source>
        <dbReference type="SAM" id="Phobius"/>
    </source>
</evidence>
<proteinExistence type="predicted"/>
<comment type="caution">
    <text evidence="2">The sequence shown here is derived from an EMBL/GenBank/DDBJ whole genome shotgun (WGS) entry which is preliminary data.</text>
</comment>
<gene>
    <name evidence="2" type="ORF">HMPREF0454_01373</name>
</gene>
<evidence type="ECO:0000313" key="3">
    <source>
        <dbReference type="Proteomes" id="UP000005959"/>
    </source>
</evidence>
<keyword evidence="1" id="KW-1133">Transmembrane helix</keyword>
<evidence type="ECO:0000313" key="2">
    <source>
        <dbReference type="EMBL" id="EHM44713.1"/>
    </source>
</evidence>
<reference evidence="2 3" key="1">
    <citation type="submission" date="2011-08" db="EMBL/GenBank/DDBJ databases">
        <authorList>
            <person name="Weinstock G."/>
            <person name="Sodergren E."/>
            <person name="Clifton S."/>
            <person name="Fulton L."/>
            <person name="Fulton B."/>
            <person name="Courtney L."/>
            <person name="Fronick C."/>
            <person name="Harrison M."/>
            <person name="Strong C."/>
            <person name="Farmer C."/>
            <person name="Delahaunty K."/>
            <person name="Markovic C."/>
            <person name="Hall O."/>
            <person name="Minx P."/>
            <person name="Tomlinson C."/>
            <person name="Mitreva M."/>
            <person name="Hou S."/>
            <person name="Chen J."/>
            <person name="Wollam A."/>
            <person name="Pepin K.H."/>
            <person name="Johnson M."/>
            <person name="Bhonagiri V."/>
            <person name="Zhang X."/>
            <person name="Suruliraj S."/>
            <person name="Warren W."/>
            <person name="Chinwalla A."/>
            <person name="Mardis E.R."/>
            <person name="Wilson R.K."/>
        </authorList>
    </citation>
    <scope>NUCLEOTIDE SEQUENCE [LARGE SCALE GENOMIC DNA]</scope>
    <source>
        <strain evidence="2 3">ATCC 51873</strain>
    </source>
</reference>
<dbReference type="Pfam" id="PF10945">
    <property type="entry name" value="CBP_BcsR"/>
    <property type="match status" value="1"/>
</dbReference>
<organism evidence="2 3">
    <name type="scientific">Hafnia alvei ATCC 51873</name>
    <dbReference type="NCBI Taxonomy" id="1002364"/>
    <lineage>
        <taxon>Bacteria</taxon>
        <taxon>Pseudomonadati</taxon>
        <taxon>Pseudomonadota</taxon>
        <taxon>Gammaproteobacteria</taxon>
        <taxon>Enterobacterales</taxon>
        <taxon>Hafniaceae</taxon>
        <taxon>Hafnia</taxon>
    </lineage>
</organism>
<dbReference type="NCBIfam" id="NF040717">
    <property type="entry name" value="BcsR_only"/>
    <property type="match status" value="1"/>
</dbReference>
<dbReference type="HOGENOM" id="CLU_185167_1_0_6"/>
<sequence length="94" mass="11156">MRTRYYVVVTGFFKLSIIINISRFFMDSRMNDKRINLIAKDPTFTFQNDIAALSKAFAIPKINYVDISRQEHMNEVIRRWPLLAELTQLTRSVR</sequence>
<name>G9Y4A9_HAFAL</name>
<protein>
    <recommendedName>
        <fullName evidence="4">Cellulose biosynthesis protein BcsR</fullName>
    </recommendedName>
</protein>
<keyword evidence="1" id="KW-0472">Membrane</keyword>